<gene>
    <name evidence="2" type="ORF">E8E13_009988</name>
</gene>
<sequence length="523" mass="56573">MVTQRRYSVTGQTPPDDAEALKAGSPKLHALDTAVQTGCGLCESSGAEATKAALGESATASATATATTQLRGRKMSPTCTITRTSSKRSATQLPSPSSPTCELPPKIARYRLSYNEPGMDMDTDTDSDVTDAVRGGNKDEEDWNVNGHSQPTSVPSTPEFALPMSALYLPPDTEDEGIDVEDLALSPPHSRNHSLNCASQLDTKALQRDWAVFKQASALLESQINLLERMGAPAGPLLQQPLSPLPQQPQPQAPQQTNTTCPSPTLTPNPPPKTTFLTLPPEIRHAIYRLDTDLVKPYPLCYCLENAGSKIQHPFASVSRQIRAEALSIFYSHNVWAIKTEYKMFYEAFRDWIIRLGPEGAGRLRLVRLSVRGKLFKPRALGEARRVAAMVGGNGQVVVVHTGAVAQQQQQQAQWATTGAPVIPGVLPSPTTSPSPSTAEGLYSPPDGEACFTIDLSEKYPGGLVRLMRNDGSPEAGEKGRAHLEMLVLSVWQKRREGRLNGQDWIALVDGFLGFVGMVGGMW</sequence>
<dbReference type="EMBL" id="SWKU01000009">
    <property type="protein sequence ID" value="KAF3003772.1"/>
    <property type="molecule type" value="Genomic_DNA"/>
</dbReference>
<keyword evidence="3" id="KW-1185">Reference proteome</keyword>
<feature type="compositionally biased region" description="Low complexity" evidence="1">
    <location>
        <begin position="57"/>
        <end position="68"/>
    </location>
</feature>
<protein>
    <submittedName>
        <fullName evidence="2">Uncharacterized protein</fullName>
    </submittedName>
</protein>
<feature type="region of interest" description="Disordered" evidence="1">
    <location>
        <begin position="138"/>
        <end position="158"/>
    </location>
</feature>
<comment type="caution">
    <text evidence="2">The sequence shown here is derived from an EMBL/GenBank/DDBJ whole genome shotgun (WGS) entry which is preliminary data.</text>
</comment>
<dbReference type="Proteomes" id="UP000801428">
    <property type="component" value="Unassembled WGS sequence"/>
</dbReference>
<feature type="region of interest" description="Disordered" evidence="1">
    <location>
        <begin position="57"/>
        <end position="104"/>
    </location>
</feature>
<evidence type="ECO:0000256" key="1">
    <source>
        <dbReference type="SAM" id="MobiDB-lite"/>
    </source>
</evidence>
<organism evidence="2 3">
    <name type="scientific">Curvularia kusanoi</name>
    <name type="common">Cochliobolus kusanoi</name>
    <dbReference type="NCBI Taxonomy" id="90978"/>
    <lineage>
        <taxon>Eukaryota</taxon>
        <taxon>Fungi</taxon>
        <taxon>Dikarya</taxon>
        <taxon>Ascomycota</taxon>
        <taxon>Pezizomycotina</taxon>
        <taxon>Dothideomycetes</taxon>
        <taxon>Pleosporomycetidae</taxon>
        <taxon>Pleosporales</taxon>
        <taxon>Pleosporineae</taxon>
        <taxon>Pleosporaceae</taxon>
        <taxon>Curvularia</taxon>
    </lineage>
</organism>
<name>A0A9P4TFP5_CURKU</name>
<feature type="compositionally biased region" description="Low complexity" evidence="1">
    <location>
        <begin position="253"/>
        <end position="264"/>
    </location>
</feature>
<feature type="compositionally biased region" description="Polar residues" evidence="1">
    <location>
        <begin position="146"/>
        <end position="156"/>
    </location>
</feature>
<feature type="compositionally biased region" description="Pro residues" evidence="1">
    <location>
        <begin position="243"/>
        <end position="252"/>
    </location>
</feature>
<reference evidence="2" key="1">
    <citation type="submission" date="2019-04" db="EMBL/GenBank/DDBJ databases">
        <title>Sequencing of skin fungus with MAO and IRED activity.</title>
        <authorList>
            <person name="Marsaioli A.J."/>
            <person name="Bonatto J.M.C."/>
            <person name="Reis Junior O."/>
        </authorList>
    </citation>
    <scope>NUCLEOTIDE SEQUENCE</scope>
    <source>
        <strain evidence="2">30M1</strain>
    </source>
</reference>
<dbReference type="AlphaFoldDB" id="A0A9P4TFP5"/>
<evidence type="ECO:0000313" key="2">
    <source>
        <dbReference type="EMBL" id="KAF3003772.1"/>
    </source>
</evidence>
<evidence type="ECO:0000313" key="3">
    <source>
        <dbReference type="Proteomes" id="UP000801428"/>
    </source>
</evidence>
<feature type="region of interest" description="Disordered" evidence="1">
    <location>
        <begin position="235"/>
        <end position="273"/>
    </location>
</feature>
<proteinExistence type="predicted"/>
<feature type="compositionally biased region" description="Polar residues" evidence="1">
    <location>
        <begin position="77"/>
        <end position="100"/>
    </location>
</feature>
<accession>A0A9P4TFP5</accession>
<dbReference type="OrthoDB" id="62952at2759"/>